<proteinExistence type="inferred from homology"/>
<dbReference type="STRING" id="1965070.A0A443QU38"/>
<comment type="similarity">
    <text evidence="2">Belongs to the peptidase S1 family. CLIP subfamily.</text>
</comment>
<dbReference type="InterPro" id="IPR043504">
    <property type="entry name" value="Peptidase_S1_PA_chymotrypsin"/>
</dbReference>
<dbReference type="InterPro" id="IPR009003">
    <property type="entry name" value="Peptidase_S1_PA"/>
</dbReference>
<evidence type="ECO:0000313" key="4">
    <source>
        <dbReference type="EMBL" id="RWS06518.1"/>
    </source>
</evidence>
<gene>
    <name evidence="4" type="ORF">B4U79_16204</name>
</gene>
<reference evidence="4 5" key="1">
    <citation type="journal article" date="2018" name="Gigascience">
        <title>Genomes of trombidid mites reveal novel predicted allergens and laterally-transferred genes associated with secondary metabolism.</title>
        <authorList>
            <person name="Dong X."/>
            <person name="Chaisiri K."/>
            <person name="Xia D."/>
            <person name="Armstrong S.D."/>
            <person name="Fang Y."/>
            <person name="Donnelly M.J."/>
            <person name="Kadowaki T."/>
            <person name="McGarry J.W."/>
            <person name="Darby A.C."/>
            <person name="Makepeace B.L."/>
        </authorList>
    </citation>
    <scope>NUCLEOTIDE SEQUENCE [LARGE SCALE GENOMIC DNA]</scope>
    <source>
        <strain evidence="4">UoL-WK</strain>
    </source>
</reference>
<dbReference type="InterPro" id="IPR018114">
    <property type="entry name" value="TRYPSIN_HIS"/>
</dbReference>
<dbReference type="GO" id="GO:0004252">
    <property type="term" value="F:serine-type endopeptidase activity"/>
    <property type="evidence" value="ECO:0007669"/>
    <property type="project" value="InterPro"/>
</dbReference>
<accession>A0A443QU38</accession>
<keyword evidence="1" id="KW-1015">Disulfide bond</keyword>
<keyword evidence="5" id="KW-1185">Reference proteome</keyword>
<sequence>ECKPANGRMRKRIIDGNRVRRPNPYPWMVFLIITYINETGHLATITCGGPFIRPTFILTAAHCIPPHTVNVEVRYGSIDHLQGPPSTTATRWIRHPDFNESDVNTWENDIGMIVIASDVIDYDFDVVEEICFPEDNINTDGQVMRVAGWNNNTDSVLRETSVGGINSMHLSSFPIGRHSSICLKEYFVNNLTQFCDPSCPSIYTRISRHLGWINGVIDDNSFENTLPLPFPYNDQESTLNGSHFNYQMDD</sequence>
<dbReference type="PROSITE" id="PS00134">
    <property type="entry name" value="TRYPSIN_HIS"/>
    <property type="match status" value="1"/>
</dbReference>
<feature type="non-terminal residue" evidence="4">
    <location>
        <position position="1"/>
    </location>
</feature>
<comment type="caution">
    <text evidence="4">The sequence shown here is derived from an EMBL/GenBank/DDBJ whole genome shotgun (WGS) entry which is preliminary data.</text>
</comment>
<dbReference type="SUPFAM" id="SSF50494">
    <property type="entry name" value="Trypsin-like serine proteases"/>
    <property type="match status" value="1"/>
</dbReference>
<dbReference type="PANTHER" id="PTHR24256">
    <property type="entry name" value="TRYPTASE-RELATED"/>
    <property type="match status" value="1"/>
</dbReference>
<dbReference type="GO" id="GO:0006508">
    <property type="term" value="P:proteolysis"/>
    <property type="evidence" value="ECO:0007669"/>
    <property type="project" value="InterPro"/>
</dbReference>
<dbReference type="Gene3D" id="2.40.10.10">
    <property type="entry name" value="Trypsin-like serine proteases"/>
    <property type="match status" value="1"/>
</dbReference>
<dbReference type="EMBL" id="NCKU01004054">
    <property type="protein sequence ID" value="RWS06518.1"/>
    <property type="molecule type" value="Genomic_DNA"/>
</dbReference>
<dbReference type="AlphaFoldDB" id="A0A443QU38"/>
<dbReference type="Proteomes" id="UP000285301">
    <property type="component" value="Unassembled WGS sequence"/>
</dbReference>
<organism evidence="4 5">
    <name type="scientific">Dinothrombium tinctorium</name>
    <dbReference type="NCBI Taxonomy" id="1965070"/>
    <lineage>
        <taxon>Eukaryota</taxon>
        <taxon>Metazoa</taxon>
        <taxon>Ecdysozoa</taxon>
        <taxon>Arthropoda</taxon>
        <taxon>Chelicerata</taxon>
        <taxon>Arachnida</taxon>
        <taxon>Acari</taxon>
        <taxon>Acariformes</taxon>
        <taxon>Trombidiformes</taxon>
        <taxon>Prostigmata</taxon>
        <taxon>Anystina</taxon>
        <taxon>Parasitengona</taxon>
        <taxon>Trombidioidea</taxon>
        <taxon>Trombidiidae</taxon>
        <taxon>Dinothrombium</taxon>
    </lineage>
</organism>
<dbReference type="SMART" id="SM00020">
    <property type="entry name" value="Tryp_SPc"/>
    <property type="match status" value="1"/>
</dbReference>
<dbReference type="PROSITE" id="PS50240">
    <property type="entry name" value="TRYPSIN_DOM"/>
    <property type="match status" value="1"/>
</dbReference>
<evidence type="ECO:0000256" key="1">
    <source>
        <dbReference type="ARBA" id="ARBA00023157"/>
    </source>
</evidence>
<dbReference type="InterPro" id="IPR001254">
    <property type="entry name" value="Trypsin_dom"/>
</dbReference>
<evidence type="ECO:0000256" key="2">
    <source>
        <dbReference type="ARBA" id="ARBA00024195"/>
    </source>
</evidence>
<name>A0A443QU38_9ACAR</name>
<evidence type="ECO:0000259" key="3">
    <source>
        <dbReference type="PROSITE" id="PS50240"/>
    </source>
</evidence>
<dbReference type="Pfam" id="PF00089">
    <property type="entry name" value="Trypsin"/>
    <property type="match status" value="1"/>
</dbReference>
<dbReference type="OrthoDB" id="5565075at2759"/>
<protein>
    <submittedName>
        <fullName evidence="4">Trypsin-1-like protein</fullName>
    </submittedName>
</protein>
<feature type="domain" description="Peptidase S1" evidence="3">
    <location>
        <begin position="13"/>
        <end position="218"/>
    </location>
</feature>
<dbReference type="InterPro" id="IPR051487">
    <property type="entry name" value="Ser/Thr_Proteases_Immune/Dev"/>
</dbReference>
<evidence type="ECO:0000313" key="5">
    <source>
        <dbReference type="Proteomes" id="UP000285301"/>
    </source>
</evidence>